<evidence type="ECO:0000313" key="2">
    <source>
        <dbReference type="EMBL" id="ACN14610.1"/>
    </source>
</evidence>
<proteinExistence type="predicted"/>
<dbReference type="PANTHER" id="PTHR39639:SF1">
    <property type="entry name" value="DUF262 DOMAIN-CONTAINING PROTEIN"/>
    <property type="match status" value="1"/>
</dbReference>
<evidence type="ECO:0000313" key="3">
    <source>
        <dbReference type="Proteomes" id="UP000000442"/>
    </source>
</evidence>
<dbReference type="EMBL" id="CP001087">
    <property type="protein sequence ID" value="ACN14610.1"/>
    <property type="molecule type" value="Genomic_DNA"/>
</dbReference>
<keyword evidence="3" id="KW-1185">Reference proteome</keyword>
<protein>
    <recommendedName>
        <fullName evidence="1">GmrSD restriction endonucleases N-terminal domain-containing protein</fullName>
    </recommendedName>
</protein>
<dbReference type="Pfam" id="PF03235">
    <property type="entry name" value="GmrSD_N"/>
    <property type="match status" value="1"/>
</dbReference>
<dbReference type="AlphaFoldDB" id="C0Q9P6"/>
<dbReference type="KEGG" id="dat:HRM2_15010"/>
<dbReference type="RefSeq" id="WP_015903397.1">
    <property type="nucleotide sequence ID" value="NC_012108.1"/>
</dbReference>
<feature type="domain" description="GmrSD restriction endonucleases N-terminal" evidence="1">
    <location>
        <begin position="58"/>
        <end position="198"/>
    </location>
</feature>
<organism evidence="2 3">
    <name type="scientific">Desulforapulum autotrophicum (strain ATCC 43914 / DSM 3382 / VKM B-1955 / HRM2)</name>
    <name type="common">Desulfobacterium autotrophicum</name>
    <dbReference type="NCBI Taxonomy" id="177437"/>
    <lineage>
        <taxon>Bacteria</taxon>
        <taxon>Pseudomonadati</taxon>
        <taxon>Thermodesulfobacteriota</taxon>
        <taxon>Desulfobacteria</taxon>
        <taxon>Desulfobacterales</taxon>
        <taxon>Desulfobacteraceae</taxon>
        <taxon>Desulforapulum</taxon>
    </lineage>
</organism>
<gene>
    <name evidence="2" type="ordered locus">HRM2_15010</name>
</gene>
<dbReference type="OrthoDB" id="9787127at2"/>
<dbReference type="eggNOG" id="COG1479">
    <property type="taxonomic scope" value="Bacteria"/>
</dbReference>
<dbReference type="PANTHER" id="PTHR39639">
    <property type="entry name" value="CHROMOSOME 16, WHOLE GENOME SHOTGUN SEQUENCE"/>
    <property type="match status" value="1"/>
</dbReference>
<dbReference type="STRING" id="177437.HRM2_15010"/>
<sequence>MPDIEKNITDQEFIEIENHDLTPDPEGGEVDLVMEDPFNPSEINIISKPDTLHNLIERLKYQEIDMNPDFQRHADLWDNPKMSRLIESILIRFPLPAFYFDASDEDRWVIVDGLQRLSAIKKFVVDKNLKLNGLEYLEDFKGKGYDDLPRTYQRRIDECPVTLFLIQPGTPDPVKYSVFRRINTGGLVLNNQEIRNAMTKPGIRKYLEDLAADEYLKKAIGDQSKRMVDQELVLRFLAFRFMDYEKSKKNIATFLDEMVHKLEKSSPDELERYKQSFQKAVKRCWLIFQEAAFEKSVPGENAKRRRKNSTLFEVWTNAMAILTEDETDKLIQNRDILNQKHMDLMANDNDYFRSITYSTQKKDHFRTRKSRVADLIKEVLDA</sequence>
<dbReference type="HOGENOM" id="CLU_038557_1_0_7"/>
<dbReference type="Proteomes" id="UP000000442">
    <property type="component" value="Chromosome"/>
</dbReference>
<name>C0Q9P6_DESAH</name>
<evidence type="ECO:0000259" key="1">
    <source>
        <dbReference type="Pfam" id="PF03235"/>
    </source>
</evidence>
<reference evidence="2 3" key="1">
    <citation type="journal article" date="2009" name="Environ. Microbiol.">
        <title>Genome sequence of Desulfobacterium autotrophicum HRM2, a marine sulfate reducer oxidizing organic carbon completely to carbon dioxide.</title>
        <authorList>
            <person name="Strittmatter A.W."/>
            <person name="Liesegang H."/>
            <person name="Rabus R."/>
            <person name="Decker I."/>
            <person name="Amann J."/>
            <person name="Andres S."/>
            <person name="Henne A."/>
            <person name="Fricke W.F."/>
            <person name="Martinez-Arias R."/>
            <person name="Bartels D."/>
            <person name="Goesmann A."/>
            <person name="Krause L."/>
            <person name="Puehler A."/>
            <person name="Klenk H.P."/>
            <person name="Richter M."/>
            <person name="Schuler M."/>
            <person name="Gloeckner F.O."/>
            <person name="Meyerdierks A."/>
            <person name="Gottschalk G."/>
            <person name="Amann R."/>
        </authorList>
    </citation>
    <scope>NUCLEOTIDE SEQUENCE [LARGE SCALE GENOMIC DNA]</scope>
    <source>
        <strain evidence="3">ATCC 43914 / DSM 3382 / HRM2</strain>
    </source>
</reference>
<accession>C0Q9P6</accession>
<dbReference type="InterPro" id="IPR004919">
    <property type="entry name" value="GmrSD_N"/>
</dbReference>